<evidence type="ECO:0000256" key="2">
    <source>
        <dbReference type="SAM" id="Phobius"/>
    </source>
</evidence>
<proteinExistence type="predicted"/>
<sequence>MSVLAFLALALAARQVHSWTFAHSPAVPRQCTPITITPSGGSPPYQFSILRVAGNVPDLPVAQWGNGSAIVANTTSTYTTTLPWAQQDIIVIIGSDSTGFASGGTTAILPVQPSSNNDASCLAETTNTTFNSHIVSWEGSTAMCGQMNAVINNVANPYSVAIVVPGGQTYKEVSSSQASSQAGTSLSWTITVPQFDPVVFFAADQNGPLFVSPLIWVDSSDNGSCLAGLPAATETNPPIEISTSGSAPSETSAPLDISTSGGGATESVGTADGPLPTQDGSSGSSGSSSSSSSNKGAIAGGVVGGIVGLLVVGGIVMFLMRQYNRHHIITRRQTFGIARYGPGRPTPALEDDEVRLRAMGGDSKAN</sequence>
<feature type="compositionally biased region" description="Low complexity" evidence="1">
    <location>
        <begin position="280"/>
        <end position="295"/>
    </location>
</feature>
<reference evidence="4 5" key="1">
    <citation type="journal article" date="2016" name="Mol. Biol. Evol.">
        <title>Comparative Genomics of Early-Diverging Mushroom-Forming Fungi Provides Insights into the Origins of Lignocellulose Decay Capabilities.</title>
        <authorList>
            <person name="Nagy L.G."/>
            <person name="Riley R."/>
            <person name="Tritt A."/>
            <person name="Adam C."/>
            <person name="Daum C."/>
            <person name="Floudas D."/>
            <person name="Sun H."/>
            <person name="Yadav J.S."/>
            <person name="Pangilinan J."/>
            <person name="Larsson K.H."/>
            <person name="Matsuura K."/>
            <person name="Barry K."/>
            <person name="Labutti K."/>
            <person name="Kuo R."/>
            <person name="Ohm R.A."/>
            <person name="Bhattacharya S.S."/>
            <person name="Shirouzu T."/>
            <person name="Yoshinaga Y."/>
            <person name="Martin F.M."/>
            <person name="Grigoriev I.V."/>
            <person name="Hibbett D.S."/>
        </authorList>
    </citation>
    <scope>NUCLEOTIDE SEQUENCE [LARGE SCALE GENOMIC DNA]</scope>
    <source>
        <strain evidence="4 5">HHB12733</strain>
    </source>
</reference>
<evidence type="ECO:0008006" key="6">
    <source>
        <dbReference type="Google" id="ProtNLM"/>
    </source>
</evidence>
<keyword evidence="2" id="KW-1133">Transmembrane helix</keyword>
<name>A0A165EBC6_9BASI</name>
<feature type="transmembrane region" description="Helical" evidence="2">
    <location>
        <begin position="297"/>
        <end position="319"/>
    </location>
</feature>
<evidence type="ECO:0000256" key="1">
    <source>
        <dbReference type="SAM" id="MobiDB-lite"/>
    </source>
</evidence>
<dbReference type="OrthoDB" id="2591431at2759"/>
<accession>A0A165EBC6</accession>
<keyword evidence="5" id="KW-1185">Reference proteome</keyword>
<protein>
    <recommendedName>
        <fullName evidence="6">Mid2 domain-containing protein</fullName>
    </recommendedName>
</protein>
<organism evidence="4 5">
    <name type="scientific">Calocera cornea HHB12733</name>
    <dbReference type="NCBI Taxonomy" id="1353952"/>
    <lineage>
        <taxon>Eukaryota</taxon>
        <taxon>Fungi</taxon>
        <taxon>Dikarya</taxon>
        <taxon>Basidiomycota</taxon>
        <taxon>Agaricomycotina</taxon>
        <taxon>Dacrymycetes</taxon>
        <taxon>Dacrymycetales</taxon>
        <taxon>Dacrymycetaceae</taxon>
        <taxon>Calocera</taxon>
    </lineage>
</organism>
<keyword evidence="2" id="KW-0472">Membrane</keyword>
<evidence type="ECO:0000313" key="4">
    <source>
        <dbReference type="EMBL" id="KZT54488.1"/>
    </source>
</evidence>
<gene>
    <name evidence="4" type="ORF">CALCODRAFT_499830</name>
</gene>
<evidence type="ECO:0000256" key="3">
    <source>
        <dbReference type="SAM" id="SignalP"/>
    </source>
</evidence>
<feature type="compositionally biased region" description="Polar residues" evidence="1">
    <location>
        <begin position="236"/>
        <end position="252"/>
    </location>
</feature>
<feature type="region of interest" description="Disordered" evidence="1">
    <location>
        <begin position="236"/>
        <end position="295"/>
    </location>
</feature>
<keyword evidence="3" id="KW-0732">Signal</keyword>
<keyword evidence="2" id="KW-0812">Transmembrane</keyword>
<feature type="chain" id="PRO_5007857065" description="Mid2 domain-containing protein" evidence="3">
    <location>
        <begin position="19"/>
        <end position="366"/>
    </location>
</feature>
<dbReference type="Gene3D" id="1.20.5.510">
    <property type="entry name" value="Single helix bin"/>
    <property type="match status" value="1"/>
</dbReference>
<dbReference type="AlphaFoldDB" id="A0A165EBC6"/>
<dbReference type="Proteomes" id="UP000076842">
    <property type="component" value="Unassembled WGS sequence"/>
</dbReference>
<dbReference type="STRING" id="1353952.A0A165EBC6"/>
<dbReference type="EMBL" id="KV424013">
    <property type="protein sequence ID" value="KZT54488.1"/>
    <property type="molecule type" value="Genomic_DNA"/>
</dbReference>
<dbReference type="InParanoid" id="A0A165EBC6"/>
<evidence type="ECO:0000313" key="5">
    <source>
        <dbReference type="Proteomes" id="UP000076842"/>
    </source>
</evidence>
<feature type="signal peptide" evidence="3">
    <location>
        <begin position="1"/>
        <end position="18"/>
    </location>
</feature>